<accession>A0ABT7V0X2</accession>
<dbReference type="Proteomes" id="UP001529256">
    <property type="component" value="Unassembled WGS sequence"/>
</dbReference>
<dbReference type="EMBL" id="JAUDEA010000001">
    <property type="protein sequence ID" value="MDM8270233.1"/>
    <property type="molecule type" value="Genomic_DNA"/>
</dbReference>
<feature type="compositionally biased region" description="Basic and acidic residues" evidence="2">
    <location>
        <begin position="234"/>
        <end position="251"/>
    </location>
</feature>
<evidence type="ECO:0000256" key="1">
    <source>
        <dbReference type="ARBA" id="ARBA00023125"/>
    </source>
</evidence>
<dbReference type="CDD" id="cd00093">
    <property type="entry name" value="HTH_XRE"/>
    <property type="match status" value="1"/>
</dbReference>
<dbReference type="SUPFAM" id="SSF47413">
    <property type="entry name" value="lambda repressor-like DNA-binding domains"/>
    <property type="match status" value="1"/>
</dbReference>
<dbReference type="PANTHER" id="PTHR46797">
    <property type="entry name" value="HTH-TYPE TRANSCRIPTIONAL REGULATOR"/>
    <property type="match status" value="1"/>
</dbReference>
<name>A0ABT7V0X2_9ACTN</name>
<dbReference type="InterPro" id="IPR010982">
    <property type="entry name" value="Lambda_DNA-bd_dom_sf"/>
</dbReference>
<feature type="transmembrane region" description="Helical" evidence="3">
    <location>
        <begin position="144"/>
        <end position="167"/>
    </location>
</feature>
<keyword evidence="3" id="KW-0472">Membrane</keyword>
<dbReference type="PANTHER" id="PTHR46797:SF1">
    <property type="entry name" value="METHYLPHOSPHONATE SYNTHASE"/>
    <property type="match status" value="1"/>
</dbReference>
<feature type="region of interest" description="Disordered" evidence="2">
    <location>
        <begin position="234"/>
        <end position="272"/>
    </location>
</feature>
<sequence>MTDDPESHGPKAPQLDATTLGAFVARVRAERGLTQRQLAERLYVSDKTVSSWERGLSLPSVPLLVPLAGALGLSISELMACEEAAHEESLGRAEADRLIAASLDLSGAALTGRQRALRCAAFAATVAVWGALTARVVFSRNLGLLVSGLADPAVSGGLLMLVALAWFSFFCHETLPGYYDENRISFVAQGPFRMNLGCLMRVHNGNWPAICRAARWSAAAAAVLLPALEKRARRDGREGSDRTRVARDKRCQPKRGPRVLLAHKAPPAGYAR</sequence>
<evidence type="ECO:0000256" key="2">
    <source>
        <dbReference type="SAM" id="MobiDB-lite"/>
    </source>
</evidence>
<protein>
    <submittedName>
        <fullName evidence="5">Helix-turn-helix transcriptional regulator</fullName>
    </submittedName>
</protein>
<dbReference type="PROSITE" id="PS50943">
    <property type="entry name" value="HTH_CROC1"/>
    <property type="match status" value="1"/>
</dbReference>
<reference evidence="5" key="1">
    <citation type="submission" date="2023-06" db="EMBL/GenBank/DDBJ databases">
        <title>Identification and characterization of horizontal gene transfer across gut microbiota members of farm animals based on homology search.</title>
        <authorList>
            <person name="Schwarzerova J."/>
            <person name="Nykrynova M."/>
            <person name="Jureckova K."/>
            <person name="Cejkova D."/>
            <person name="Rychlik I."/>
        </authorList>
    </citation>
    <scope>NUCLEOTIDE SEQUENCE</scope>
    <source>
        <strain evidence="5">153_Feed</strain>
    </source>
</reference>
<reference evidence="5" key="2">
    <citation type="submission" date="2023-06" db="EMBL/GenBank/DDBJ databases">
        <authorList>
            <person name="Zeman M."/>
            <person name="Kubasova T."/>
            <person name="Jahodarova E."/>
            <person name="Nykrynova M."/>
            <person name="Rychlik I."/>
        </authorList>
    </citation>
    <scope>NUCLEOTIDE SEQUENCE</scope>
    <source>
        <strain evidence="5">153_Feed</strain>
    </source>
</reference>
<dbReference type="InterPro" id="IPR050807">
    <property type="entry name" value="TransReg_Diox_bact_type"/>
</dbReference>
<dbReference type="Pfam" id="PF01381">
    <property type="entry name" value="HTH_3"/>
    <property type="match status" value="1"/>
</dbReference>
<proteinExistence type="predicted"/>
<comment type="caution">
    <text evidence="5">The sequence shown here is derived from an EMBL/GenBank/DDBJ whole genome shotgun (WGS) entry which is preliminary data.</text>
</comment>
<keyword evidence="3" id="KW-1133">Transmembrane helix</keyword>
<dbReference type="Gene3D" id="1.10.260.40">
    <property type="entry name" value="lambda repressor-like DNA-binding domains"/>
    <property type="match status" value="1"/>
</dbReference>
<feature type="transmembrane region" description="Helical" evidence="3">
    <location>
        <begin position="119"/>
        <end position="138"/>
    </location>
</feature>
<feature type="domain" description="HTH cro/C1-type" evidence="4">
    <location>
        <begin position="24"/>
        <end position="78"/>
    </location>
</feature>
<dbReference type="InterPro" id="IPR001387">
    <property type="entry name" value="Cro/C1-type_HTH"/>
</dbReference>
<organism evidence="5 6">
    <name type="scientific">Thermophilibacter provencensis</name>
    <dbReference type="NCBI Taxonomy" id="1852386"/>
    <lineage>
        <taxon>Bacteria</taxon>
        <taxon>Bacillati</taxon>
        <taxon>Actinomycetota</taxon>
        <taxon>Coriobacteriia</taxon>
        <taxon>Coriobacteriales</taxon>
        <taxon>Atopobiaceae</taxon>
        <taxon>Thermophilibacter</taxon>
    </lineage>
</organism>
<keyword evidence="6" id="KW-1185">Reference proteome</keyword>
<evidence type="ECO:0000313" key="6">
    <source>
        <dbReference type="Proteomes" id="UP001529256"/>
    </source>
</evidence>
<evidence type="ECO:0000259" key="4">
    <source>
        <dbReference type="PROSITE" id="PS50943"/>
    </source>
</evidence>
<evidence type="ECO:0000256" key="3">
    <source>
        <dbReference type="SAM" id="Phobius"/>
    </source>
</evidence>
<keyword evidence="3" id="KW-0812">Transmembrane</keyword>
<dbReference type="RefSeq" id="WP_289510335.1">
    <property type="nucleotide sequence ID" value="NZ_JAUDEA010000001.1"/>
</dbReference>
<gene>
    <name evidence="5" type="ORF">QUW25_00810</name>
</gene>
<keyword evidence="1" id="KW-0238">DNA-binding</keyword>
<evidence type="ECO:0000313" key="5">
    <source>
        <dbReference type="EMBL" id="MDM8270233.1"/>
    </source>
</evidence>
<dbReference type="SMART" id="SM00530">
    <property type="entry name" value="HTH_XRE"/>
    <property type="match status" value="1"/>
</dbReference>